<sequence>MAFFFIVGTKDFTSRLSGYENTTAQCHNCGNWSAHCISSWEWFTFCWIPVIPLGKKHKDLACSICRFRQDLRNRQDVMSQQGGQGPPPQHHQGPPQGWGQQQGPPPQGYGPPPNQYK</sequence>
<protein>
    <recommendedName>
        <fullName evidence="4">Zinc-ribbon 15 domain-containing protein</fullName>
    </recommendedName>
</protein>
<proteinExistence type="predicted"/>
<feature type="compositionally biased region" description="Low complexity" evidence="1">
    <location>
        <begin position="90"/>
        <end position="102"/>
    </location>
</feature>
<keyword evidence="3" id="KW-1185">Reference proteome</keyword>
<evidence type="ECO:0000256" key="1">
    <source>
        <dbReference type="SAM" id="MobiDB-lite"/>
    </source>
</evidence>
<evidence type="ECO:0000313" key="2">
    <source>
        <dbReference type="EMBL" id="ETN46855.1"/>
    </source>
</evidence>
<dbReference type="PANTHER" id="PTHR28139:SF1">
    <property type="entry name" value="UPF0768 PROTEIN YBL029C-A"/>
    <property type="match status" value="1"/>
</dbReference>
<dbReference type="RefSeq" id="XP_008711567.1">
    <property type="nucleotide sequence ID" value="XM_008713345.1"/>
</dbReference>
<feature type="compositionally biased region" description="Pro residues" evidence="1">
    <location>
        <begin position="103"/>
        <end position="117"/>
    </location>
</feature>
<feature type="region of interest" description="Disordered" evidence="1">
    <location>
        <begin position="75"/>
        <end position="117"/>
    </location>
</feature>
<dbReference type="HOGENOM" id="CLU_115926_0_1_1"/>
<dbReference type="OrthoDB" id="5545479at2759"/>
<name>W2SDZ9_CYPE1</name>
<dbReference type="eggNOG" id="ENOG502SDGY">
    <property type="taxonomic scope" value="Eukaryota"/>
</dbReference>
<dbReference type="VEuPathDB" id="FungiDB:HMPREF1541_01044"/>
<dbReference type="Proteomes" id="UP000030752">
    <property type="component" value="Unassembled WGS sequence"/>
</dbReference>
<dbReference type="InParanoid" id="W2SDZ9"/>
<dbReference type="GeneID" id="19968383"/>
<reference evidence="2 3" key="1">
    <citation type="submission" date="2013-03" db="EMBL/GenBank/DDBJ databases">
        <title>The Genome Sequence of Phialophora europaea CBS 101466.</title>
        <authorList>
            <consortium name="The Broad Institute Genomics Platform"/>
            <person name="Cuomo C."/>
            <person name="de Hoog S."/>
            <person name="Gorbushina A."/>
            <person name="Walker B."/>
            <person name="Young S.K."/>
            <person name="Zeng Q."/>
            <person name="Gargeya S."/>
            <person name="Fitzgerald M."/>
            <person name="Haas B."/>
            <person name="Abouelleil A."/>
            <person name="Allen A.W."/>
            <person name="Alvarado L."/>
            <person name="Arachchi H.M."/>
            <person name="Berlin A.M."/>
            <person name="Chapman S.B."/>
            <person name="Gainer-Dewar J."/>
            <person name="Goldberg J."/>
            <person name="Griggs A."/>
            <person name="Gujja S."/>
            <person name="Hansen M."/>
            <person name="Howarth C."/>
            <person name="Imamovic A."/>
            <person name="Ireland A."/>
            <person name="Larimer J."/>
            <person name="McCowan C."/>
            <person name="Murphy C."/>
            <person name="Pearson M."/>
            <person name="Poon T.W."/>
            <person name="Priest M."/>
            <person name="Roberts A."/>
            <person name="Saif S."/>
            <person name="Shea T."/>
            <person name="Sisk P."/>
            <person name="Sykes S."/>
            <person name="Wortman J."/>
            <person name="Nusbaum C."/>
            <person name="Birren B."/>
        </authorList>
    </citation>
    <scope>NUCLEOTIDE SEQUENCE [LARGE SCALE GENOMIC DNA]</scope>
    <source>
        <strain evidence="2 3">CBS 101466</strain>
    </source>
</reference>
<dbReference type="STRING" id="1220924.W2SDZ9"/>
<evidence type="ECO:0008006" key="4">
    <source>
        <dbReference type="Google" id="ProtNLM"/>
    </source>
</evidence>
<dbReference type="PANTHER" id="PTHR28139">
    <property type="entry name" value="UPF0768 PROTEIN YBL029C-A"/>
    <property type="match status" value="1"/>
</dbReference>
<dbReference type="FunCoup" id="W2SDZ9">
    <property type="interactions" value="31"/>
</dbReference>
<gene>
    <name evidence="2" type="ORF">HMPREF1541_01044</name>
</gene>
<accession>W2SDZ9</accession>
<dbReference type="AlphaFoldDB" id="W2SDZ9"/>
<evidence type="ECO:0000313" key="3">
    <source>
        <dbReference type="Proteomes" id="UP000030752"/>
    </source>
</evidence>
<dbReference type="EMBL" id="KB822711">
    <property type="protein sequence ID" value="ETN46855.1"/>
    <property type="molecule type" value="Genomic_DNA"/>
</dbReference>
<organism evidence="2 3">
    <name type="scientific">Cyphellophora europaea (strain CBS 101466)</name>
    <name type="common">Phialophora europaea</name>
    <dbReference type="NCBI Taxonomy" id="1220924"/>
    <lineage>
        <taxon>Eukaryota</taxon>
        <taxon>Fungi</taxon>
        <taxon>Dikarya</taxon>
        <taxon>Ascomycota</taxon>
        <taxon>Pezizomycotina</taxon>
        <taxon>Eurotiomycetes</taxon>
        <taxon>Chaetothyriomycetidae</taxon>
        <taxon>Chaetothyriales</taxon>
        <taxon>Cyphellophoraceae</taxon>
        <taxon>Cyphellophora</taxon>
    </lineage>
</organism>